<dbReference type="AlphaFoldDB" id="A0A1Y1QME4"/>
<feature type="compositionally biased region" description="Low complexity" evidence="1">
    <location>
        <begin position="913"/>
        <end position="928"/>
    </location>
</feature>
<comment type="caution">
    <text evidence="3">The sequence shown here is derived from an EMBL/GenBank/DDBJ whole genome shotgun (WGS) entry which is preliminary data.</text>
</comment>
<sequence length="952" mass="106009">MSNKLAHTGQLSRADLLRAILSDDAKQVACIAEQLGLHYVPDSPPVTIGGNDAVKPPETEDSNIQQHLVVEDGLRPTAGFWLLASRESHAPSDQQTEPVAVPVTVEWEGRPQQAPRYHLLTTQRDFIPRLLPWLQNVMAGFKPDIGRLVARVSRGEPLHDVPRLPLKALGSVVQVIDDRHTHLIPYWQDHSALRRWVRALHHGTLEQAVLMEGQAVPRSLTASGWQVWRPPVRNGVVVIFSDLGALSLNPHGQVASWLAIGQMLERAGCLAVVFLPCDPGLCDARLKMLFRLETFTDSHLNTPLPSGAERQRQASLLLDAVSPVIRLEPGLLRQMRLAMAQHGQQWQMDTAVESLVWQHGDIQERHSVAASWNRDARKQRLQRFAQLSPEERNTALDVIRQWRQPLVKQIWFEELVGLDADSTDLYAQDFQAASAYFQQLSEQVQSDVFLVSDVETREWLQRVSWRLPEAALENATVGKALQRIKFSVLPEEAEAVDPRNLLPSDAVEKQVVLFQRGESLYLERVLPDAKQPLGVSPLAILRMQHDLVRVEAGQERLGVLMLLGRGKGIDLPQDVAQLTVVSDRETLHVSQIAKPVWADSIGRDAQGLFIEHHCLGNHYRSYWQLPTTEGAGHWQGFPPGNIGTDNYGLYADLTLNNLTQRFRWIEPGTFLMGSPESEAERDDDEVQHQVTLTQGFWLADSTVTQSLWQAVMGKNPSSFTDNANNPVEQVSWNDSQEFIKKLNGLLPGLQAKLPTEAQWEYACRAGTTTPFSFGNNITPEQVNYNGNYSYSNGKKGLYREKTVPVKSLPANPWGLFEMHGNVWEWCQDVWQEKLPASPVIDPEGVAGGDQEAGVERVVRGGSWYDYGRGVRSAIRYRGDPAGRGIDLGFRLALGLELQLVSGAAEPQNKQERTAGTQTGAGGTPRQAGSAPGAVDKAGKFIKGLFDKFRKNP</sequence>
<proteinExistence type="predicted"/>
<dbReference type="GO" id="GO:0120147">
    <property type="term" value="F:formylglycine-generating oxidase activity"/>
    <property type="evidence" value="ECO:0007669"/>
    <property type="project" value="TreeGrafter"/>
</dbReference>
<feature type="domain" description="Sulfatase-modifying factor enzyme-like" evidence="2">
    <location>
        <begin position="664"/>
        <end position="892"/>
    </location>
</feature>
<evidence type="ECO:0000313" key="4">
    <source>
        <dbReference type="Proteomes" id="UP000192491"/>
    </source>
</evidence>
<dbReference type="Pfam" id="PF03781">
    <property type="entry name" value="FGE-sulfatase"/>
    <property type="match status" value="1"/>
</dbReference>
<dbReference type="Gene3D" id="3.90.1580.10">
    <property type="entry name" value="paralog of FGE (formylglycine-generating enzyme)"/>
    <property type="match status" value="1"/>
</dbReference>
<reference evidence="3 4" key="1">
    <citation type="submission" date="2017-01" db="EMBL/GenBank/DDBJ databases">
        <title>Novel large sulfur bacteria in the metagenomes of groundwater-fed chemosynthetic microbial mats in the Lake Huron basin.</title>
        <authorList>
            <person name="Sharrar A.M."/>
            <person name="Flood B.E."/>
            <person name="Bailey J.V."/>
            <person name="Jones D.S."/>
            <person name="Biddanda B."/>
            <person name="Ruberg S.A."/>
            <person name="Marcus D.N."/>
            <person name="Dick G.J."/>
        </authorList>
    </citation>
    <scope>NUCLEOTIDE SEQUENCE [LARGE SCALE GENOMIC DNA]</scope>
    <source>
        <strain evidence="3">A8</strain>
    </source>
</reference>
<dbReference type="Proteomes" id="UP000192491">
    <property type="component" value="Unassembled WGS sequence"/>
</dbReference>
<dbReference type="InterPro" id="IPR016187">
    <property type="entry name" value="CTDL_fold"/>
</dbReference>
<evidence type="ECO:0000313" key="3">
    <source>
        <dbReference type="EMBL" id="OQX09233.1"/>
    </source>
</evidence>
<organism evidence="3 4">
    <name type="scientific">Thiothrix lacustris</name>
    <dbReference type="NCBI Taxonomy" id="525917"/>
    <lineage>
        <taxon>Bacteria</taxon>
        <taxon>Pseudomonadati</taxon>
        <taxon>Pseudomonadota</taxon>
        <taxon>Gammaproteobacteria</taxon>
        <taxon>Thiotrichales</taxon>
        <taxon>Thiotrichaceae</taxon>
        <taxon>Thiothrix</taxon>
    </lineage>
</organism>
<dbReference type="InterPro" id="IPR042095">
    <property type="entry name" value="SUMF_sf"/>
</dbReference>
<gene>
    <name evidence="3" type="ORF">BWK73_23315</name>
</gene>
<evidence type="ECO:0000256" key="1">
    <source>
        <dbReference type="SAM" id="MobiDB-lite"/>
    </source>
</evidence>
<name>A0A1Y1QME4_9GAMM</name>
<dbReference type="PANTHER" id="PTHR23150">
    <property type="entry name" value="SULFATASE MODIFYING FACTOR 1, 2"/>
    <property type="match status" value="1"/>
</dbReference>
<dbReference type="InterPro" id="IPR051043">
    <property type="entry name" value="Sulfatase_Mod_Factor_Kinase"/>
</dbReference>
<dbReference type="InterPro" id="IPR005532">
    <property type="entry name" value="SUMF_dom"/>
</dbReference>
<dbReference type="PANTHER" id="PTHR23150:SF19">
    <property type="entry name" value="FORMYLGLYCINE-GENERATING ENZYME"/>
    <property type="match status" value="1"/>
</dbReference>
<dbReference type="EMBL" id="MTEJ01000149">
    <property type="protein sequence ID" value="OQX09233.1"/>
    <property type="molecule type" value="Genomic_DNA"/>
</dbReference>
<feature type="region of interest" description="Disordered" evidence="1">
    <location>
        <begin position="903"/>
        <end position="935"/>
    </location>
</feature>
<dbReference type="SUPFAM" id="SSF56436">
    <property type="entry name" value="C-type lectin-like"/>
    <property type="match status" value="1"/>
</dbReference>
<accession>A0A1Y1QME4</accession>
<evidence type="ECO:0000259" key="2">
    <source>
        <dbReference type="Pfam" id="PF03781"/>
    </source>
</evidence>
<protein>
    <recommendedName>
        <fullName evidence="2">Sulfatase-modifying factor enzyme-like domain-containing protein</fullName>
    </recommendedName>
</protein>